<dbReference type="CDD" id="cd13973">
    <property type="entry name" value="PK_MviN-like"/>
    <property type="match status" value="1"/>
</dbReference>
<feature type="transmembrane region" description="Helical" evidence="9">
    <location>
        <begin position="422"/>
        <end position="442"/>
    </location>
</feature>
<evidence type="ECO:0000256" key="7">
    <source>
        <dbReference type="ARBA" id="ARBA00023136"/>
    </source>
</evidence>
<dbReference type="GO" id="GO:0034204">
    <property type="term" value="P:lipid translocation"/>
    <property type="evidence" value="ECO:0007669"/>
    <property type="project" value="TreeGrafter"/>
</dbReference>
<dbReference type="InterPro" id="IPR011009">
    <property type="entry name" value="Kinase-like_dom_sf"/>
</dbReference>
<evidence type="ECO:0000256" key="9">
    <source>
        <dbReference type="SAM" id="Phobius"/>
    </source>
</evidence>
<feature type="region of interest" description="Disordered" evidence="8">
    <location>
        <begin position="624"/>
        <end position="818"/>
    </location>
</feature>
<organism evidence="10 11">
    <name type="scientific">Rhodococcus triatomae</name>
    <dbReference type="NCBI Taxonomy" id="300028"/>
    <lineage>
        <taxon>Bacteria</taxon>
        <taxon>Bacillati</taxon>
        <taxon>Actinomycetota</taxon>
        <taxon>Actinomycetes</taxon>
        <taxon>Mycobacteriales</taxon>
        <taxon>Nocardiaceae</taxon>
        <taxon>Rhodococcus</taxon>
    </lineage>
</organism>
<dbReference type="SUPFAM" id="SSF56112">
    <property type="entry name" value="Protein kinase-like (PK-like)"/>
    <property type="match status" value="1"/>
</dbReference>
<feature type="transmembrane region" description="Helical" evidence="9">
    <location>
        <begin position="454"/>
        <end position="474"/>
    </location>
</feature>
<feature type="transmembrane region" description="Helical" evidence="9">
    <location>
        <begin position="555"/>
        <end position="575"/>
    </location>
</feature>
<feature type="transmembrane region" description="Helical" evidence="9">
    <location>
        <begin position="339"/>
        <end position="357"/>
    </location>
</feature>
<keyword evidence="5" id="KW-0573">Peptidoglycan synthesis</keyword>
<feature type="transmembrane region" description="Helical" evidence="9">
    <location>
        <begin position="514"/>
        <end position="535"/>
    </location>
</feature>
<proteinExistence type="predicted"/>
<keyword evidence="6 9" id="KW-1133">Transmembrane helix</keyword>
<sequence length="1320" mass="137155">MSGWGRPYDSPELRWDEAPTVQFPAIRIDREPPPPVRDDEAPAPTDTEPGSDESGQGRSLSNSRLLASTGSIAIATLVSRITGFAKQLLLLTTLGAAVASAFTISIQIPNMISEFVLGAVLTAIVVPVLVRAEREDPDKGEAFVRRLFTMSVCLLGAAALLATAAAPVLTHYVFLPSDGKVDNALTTALTYLLLPAILFYGMSALFTAILNTRQVFKPGAWAPVLNNVVVLTVLALFWITPGEISLDPVRMSDPKLLLLGLGVTSGVVTQALCLIPALRREKISLRPLWGLDDRLRQFGGMALAIMLYVAISQVGMIVATRVSAGADAAGPAIYNNAWLLLQLPYGVLGVTVLTVIMPRLSRNAAAEDTPAVVDDLSVATRLTMIALVPIITFLTFAGPQVGQALYGYGNFGAGDATRLGEAVSWSAFTLIPYSLVLIHLRVFYAREQAWTPTWIVLGITAVKIVLSLLVPLVASDDHVVILLGTANGIGYTVGAVIGGYLLHRSLGNLQMANVGRTVWRVLAASLVGAGVVLGLDRLIGLERLTSEFGGPGSMIRIMITGLLMLVVTFVLLWFAKIPEVVSVTVAVNRKIRGRHAVPEMQKVDPAAEAPTDVFPAIGREHWGEAPTALPYPGRGRDGALPGISRRGAFESPFEGEGVRVSDDDLAGVKEAGRSTRVQATEHDSGRSPSQGAPAPGSGPSAPASDARSDDAAAEPDATDSPTGTDESGTPAAGAPAPAPAPADLPEPDADDDAPAASDRPDASDTPAASGSSADAPAPDAAPSEARTPQAGGGVPPGPARGATPPPRGPRGPKLIPGASVAGGRYRLLTPHGGARGLQFWQALDVKLDREVALTFVDADQRVTSTGPEGPQAILSRTLRLGRINSPGLARVLDVVRGSSGGIVVAEWTPGRSLREMADTKPSPIGAARAIRALAAAAETAHRAGGALSIDHPDRIRISITGDAVLAFPGTLADADSASDVQGLGAMLYALITSRWPLGAPGASGTPRSGTVGGMRLADRDSSGQPIGPRVIRPEVPFEISAVALRSLEPNGGIRTAATVQHILDQATVVNDKTELIPALRLGQRADGAAGHSLADPEAVAEEKRKSNRMLVALAGLAVITIVVLALLGFWLANFLTGSSSNAPLSQQEFGLTTEAEAPAEEPAGGDAPPPPAAATAPVQAERVAVFSPQGTPDSAAAARFVLDGDPATVWSTDAYFQPFPALKNGVGLMVTLPEPTRLANVWINSPTPGTEVEIRSAAAPDQTLDQTQVVGTATLGGGVTEIPVTTDTPTRNVLVWITGLSTADGRNQSTIADLGFNAVR</sequence>
<dbReference type="GO" id="GO:0008360">
    <property type="term" value="P:regulation of cell shape"/>
    <property type="evidence" value="ECO:0007669"/>
    <property type="project" value="UniProtKB-KW"/>
</dbReference>
<evidence type="ECO:0000313" key="11">
    <source>
        <dbReference type="Proteomes" id="UP000183263"/>
    </source>
</evidence>
<feature type="compositionally biased region" description="Basic and acidic residues" evidence="8">
    <location>
        <begin position="656"/>
        <end position="685"/>
    </location>
</feature>
<feature type="transmembrane region" description="Helical" evidence="9">
    <location>
        <begin position="115"/>
        <end position="132"/>
    </location>
</feature>
<feature type="compositionally biased region" description="Low complexity" evidence="8">
    <location>
        <begin position="1157"/>
        <end position="1166"/>
    </location>
</feature>
<dbReference type="Gene3D" id="1.10.510.10">
    <property type="entry name" value="Transferase(Phosphotransferase) domain 1"/>
    <property type="match status" value="1"/>
</dbReference>
<feature type="compositionally biased region" description="Low complexity" evidence="8">
    <location>
        <begin position="763"/>
        <end position="789"/>
    </location>
</feature>
<accession>A0A1G8R1Q6</accession>
<gene>
    <name evidence="10" type="ORF">SAMN05444695_11673</name>
</gene>
<evidence type="ECO:0000256" key="6">
    <source>
        <dbReference type="ARBA" id="ARBA00022989"/>
    </source>
</evidence>
<dbReference type="Proteomes" id="UP000183263">
    <property type="component" value="Unassembled WGS sequence"/>
</dbReference>
<dbReference type="InterPro" id="IPR051050">
    <property type="entry name" value="Lipid_II_flippase_MurJ/MviN"/>
</dbReference>
<reference evidence="10 11" key="1">
    <citation type="submission" date="2016-10" db="EMBL/GenBank/DDBJ databases">
        <authorList>
            <person name="de Groot N.N."/>
        </authorList>
    </citation>
    <scope>NUCLEOTIDE SEQUENCE [LARGE SCALE GENOMIC DNA]</scope>
    <source>
        <strain evidence="10 11">DSM 44892</strain>
    </source>
</reference>
<dbReference type="InterPro" id="IPR004268">
    <property type="entry name" value="MurJ"/>
</dbReference>
<feature type="transmembrane region" description="Helical" evidence="9">
    <location>
        <begin position="144"/>
        <end position="168"/>
    </location>
</feature>
<evidence type="ECO:0000256" key="8">
    <source>
        <dbReference type="SAM" id="MobiDB-lite"/>
    </source>
</evidence>
<dbReference type="Gene3D" id="3.30.200.20">
    <property type="entry name" value="Phosphorylase Kinase, domain 1"/>
    <property type="match status" value="1"/>
</dbReference>
<feature type="transmembrane region" description="Helical" evidence="9">
    <location>
        <begin position="88"/>
        <end position="109"/>
    </location>
</feature>
<keyword evidence="4" id="KW-0133">Cell shape</keyword>
<keyword evidence="3 9" id="KW-0812">Transmembrane</keyword>
<feature type="compositionally biased region" description="Basic and acidic residues" evidence="8">
    <location>
        <begin position="27"/>
        <end position="40"/>
    </location>
</feature>
<evidence type="ECO:0000256" key="5">
    <source>
        <dbReference type="ARBA" id="ARBA00022984"/>
    </source>
</evidence>
<feature type="region of interest" description="Disordered" evidence="8">
    <location>
        <begin position="1157"/>
        <end position="1178"/>
    </location>
</feature>
<dbReference type="CDD" id="cd13123">
    <property type="entry name" value="MATE_MurJ_like"/>
    <property type="match status" value="1"/>
</dbReference>
<protein>
    <submittedName>
        <fullName evidence="10">Putative peptidoglycan lipid II flippase</fullName>
    </submittedName>
</protein>
<comment type="subcellular location">
    <subcellularLocation>
        <location evidence="1">Cell membrane</location>
        <topology evidence="1">Multi-pass membrane protein</topology>
    </subcellularLocation>
</comment>
<feature type="transmembrane region" description="Helical" evidence="9">
    <location>
        <begin position="480"/>
        <end position="502"/>
    </location>
</feature>
<dbReference type="PANTHER" id="PTHR47019">
    <property type="entry name" value="LIPID II FLIPPASE MURJ"/>
    <property type="match status" value="1"/>
</dbReference>
<evidence type="ECO:0000256" key="4">
    <source>
        <dbReference type="ARBA" id="ARBA00022960"/>
    </source>
</evidence>
<feature type="transmembrane region" description="Helical" evidence="9">
    <location>
        <begin position="259"/>
        <end position="278"/>
    </location>
</feature>
<evidence type="ECO:0000313" key="10">
    <source>
        <dbReference type="EMBL" id="SDJ10505.1"/>
    </source>
</evidence>
<feature type="transmembrane region" description="Helical" evidence="9">
    <location>
        <begin position="188"/>
        <end position="208"/>
    </location>
</feature>
<dbReference type="Pfam" id="PF03023">
    <property type="entry name" value="MurJ"/>
    <property type="match status" value="1"/>
</dbReference>
<dbReference type="EMBL" id="FNDN01000016">
    <property type="protein sequence ID" value="SDJ10505.1"/>
    <property type="molecule type" value="Genomic_DNA"/>
</dbReference>
<feature type="transmembrane region" description="Helical" evidence="9">
    <location>
        <begin position="1110"/>
        <end position="1132"/>
    </location>
</feature>
<feature type="transmembrane region" description="Helical" evidence="9">
    <location>
        <begin position="298"/>
        <end position="319"/>
    </location>
</feature>
<evidence type="ECO:0000256" key="1">
    <source>
        <dbReference type="ARBA" id="ARBA00004651"/>
    </source>
</evidence>
<evidence type="ECO:0000256" key="2">
    <source>
        <dbReference type="ARBA" id="ARBA00022475"/>
    </source>
</evidence>
<feature type="transmembrane region" description="Helical" evidence="9">
    <location>
        <begin position="220"/>
        <end position="239"/>
    </location>
</feature>
<feature type="compositionally biased region" description="Low complexity" evidence="8">
    <location>
        <begin position="686"/>
        <end position="705"/>
    </location>
</feature>
<keyword evidence="2" id="KW-1003">Cell membrane</keyword>
<keyword evidence="7 9" id="KW-0472">Membrane</keyword>
<dbReference type="GO" id="GO:0009252">
    <property type="term" value="P:peptidoglycan biosynthetic process"/>
    <property type="evidence" value="ECO:0007669"/>
    <property type="project" value="UniProtKB-KW"/>
</dbReference>
<name>A0A1G8R1Q6_9NOCA</name>
<dbReference type="PRINTS" id="PR01806">
    <property type="entry name" value="VIRFACTRMVIN"/>
</dbReference>
<feature type="region of interest" description="Disordered" evidence="8">
    <location>
        <begin position="1"/>
        <end position="61"/>
    </location>
</feature>
<feature type="transmembrane region" description="Helical" evidence="9">
    <location>
        <begin position="378"/>
        <end position="402"/>
    </location>
</feature>
<dbReference type="PANTHER" id="PTHR47019:SF1">
    <property type="entry name" value="LIPID II FLIPPASE MURJ"/>
    <property type="match status" value="1"/>
</dbReference>
<evidence type="ECO:0000256" key="3">
    <source>
        <dbReference type="ARBA" id="ARBA00022692"/>
    </source>
</evidence>
<dbReference type="NCBIfam" id="TIGR01695">
    <property type="entry name" value="murJ_mviN"/>
    <property type="match status" value="1"/>
</dbReference>
<feature type="compositionally biased region" description="Pro residues" evidence="8">
    <location>
        <begin position="795"/>
        <end position="809"/>
    </location>
</feature>
<keyword evidence="11" id="KW-1185">Reference proteome</keyword>
<dbReference type="GO" id="GO:0015648">
    <property type="term" value="F:lipid-linked peptidoglycan transporter activity"/>
    <property type="evidence" value="ECO:0007669"/>
    <property type="project" value="TreeGrafter"/>
</dbReference>
<dbReference type="GO" id="GO:0005886">
    <property type="term" value="C:plasma membrane"/>
    <property type="evidence" value="ECO:0007669"/>
    <property type="project" value="UniProtKB-SubCell"/>
</dbReference>